<feature type="non-terminal residue" evidence="1">
    <location>
        <position position="1"/>
    </location>
</feature>
<organism evidence="1 2">
    <name type="scientific">Racocetra persica</name>
    <dbReference type="NCBI Taxonomy" id="160502"/>
    <lineage>
        <taxon>Eukaryota</taxon>
        <taxon>Fungi</taxon>
        <taxon>Fungi incertae sedis</taxon>
        <taxon>Mucoromycota</taxon>
        <taxon>Glomeromycotina</taxon>
        <taxon>Glomeromycetes</taxon>
        <taxon>Diversisporales</taxon>
        <taxon>Gigasporaceae</taxon>
        <taxon>Racocetra</taxon>
    </lineage>
</organism>
<comment type="caution">
    <text evidence="1">The sequence shown here is derived from an EMBL/GenBank/DDBJ whole genome shotgun (WGS) entry which is preliminary data.</text>
</comment>
<name>A0ACA9S0X2_9GLOM</name>
<protein>
    <submittedName>
        <fullName evidence="1">15475_t:CDS:1</fullName>
    </submittedName>
</protein>
<sequence length="156" mass="17894">TTLGTQDTPPLVIDIKNYDDRTILVHIIRNDSTQSAADCLKIRGISLEQKLRIRLIHLNGSVKEIDPNLNLHPVNYCLLNVENTDYKVNKLNKIVVYLKDTQKNNTNILHNIVNPISIYPLQKPFILVTYVNTTNTSDPKAYEEWGKIIDWNGNTR</sequence>
<feature type="non-terminal residue" evidence="1">
    <location>
        <position position="156"/>
    </location>
</feature>
<dbReference type="Proteomes" id="UP000789920">
    <property type="component" value="Unassembled WGS sequence"/>
</dbReference>
<evidence type="ECO:0000313" key="2">
    <source>
        <dbReference type="Proteomes" id="UP000789920"/>
    </source>
</evidence>
<reference evidence="1" key="1">
    <citation type="submission" date="2021-06" db="EMBL/GenBank/DDBJ databases">
        <authorList>
            <person name="Kallberg Y."/>
            <person name="Tangrot J."/>
            <person name="Rosling A."/>
        </authorList>
    </citation>
    <scope>NUCLEOTIDE SEQUENCE</scope>
    <source>
        <strain evidence="1">MA461A</strain>
    </source>
</reference>
<keyword evidence="2" id="KW-1185">Reference proteome</keyword>
<accession>A0ACA9S0X2</accession>
<evidence type="ECO:0000313" key="1">
    <source>
        <dbReference type="EMBL" id="CAG8819466.1"/>
    </source>
</evidence>
<dbReference type="EMBL" id="CAJVQC010082324">
    <property type="protein sequence ID" value="CAG8819466.1"/>
    <property type="molecule type" value="Genomic_DNA"/>
</dbReference>
<gene>
    <name evidence="1" type="ORF">RPERSI_LOCUS25139</name>
</gene>
<proteinExistence type="predicted"/>